<feature type="signal peptide" evidence="1">
    <location>
        <begin position="1"/>
        <end position="18"/>
    </location>
</feature>
<organism evidence="2 4">
    <name type="scientific">Xanthomonas vesicatoria</name>
    <dbReference type="NCBI Taxonomy" id="56460"/>
    <lineage>
        <taxon>Bacteria</taxon>
        <taxon>Pseudomonadati</taxon>
        <taxon>Pseudomonadota</taxon>
        <taxon>Gammaproteobacteria</taxon>
        <taxon>Lysobacterales</taxon>
        <taxon>Lysobacteraceae</taxon>
        <taxon>Xanthomonas</taxon>
    </lineage>
</organism>
<evidence type="ECO:0000313" key="4">
    <source>
        <dbReference type="Proteomes" id="UP000030969"/>
    </source>
</evidence>
<dbReference type="EMBL" id="JSYJ01000264">
    <property type="protein sequence ID" value="KHM90222.1"/>
    <property type="molecule type" value="Genomic_DNA"/>
</dbReference>
<evidence type="ECO:0000313" key="3">
    <source>
        <dbReference type="EMBL" id="MCC8624170.1"/>
    </source>
</evidence>
<dbReference type="AlphaFoldDB" id="A0AAJ0IUG6"/>
<keyword evidence="1" id="KW-0732">Signal</keyword>
<gene>
    <name evidence="3" type="ORF">LN473_19740</name>
    <name evidence="2" type="ORF">OR61_22610</name>
</gene>
<dbReference type="EMBL" id="JAJIUN010000087">
    <property type="protein sequence ID" value="MCC8624170.1"/>
    <property type="molecule type" value="Genomic_DNA"/>
</dbReference>
<dbReference type="Proteomes" id="UP000030969">
    <property type="component" value="Unassembled WGS sequence"/>
</dbReference>
<sequence>MKTCIAAVLLALPGLAVAQDLPPGYAGQGGMTLQEIDPAIYAYHYDHGFVGEDAMGWDPALQYAWSRIAAAEVCAQQPPSDALIAKLVEQYGKDAVSHRTNGIGFHEAQMRAASTFCTPTRNAEAVMVVPAFAGGDFSTATAYAAAAEAGTVVVAAVDGQSSAQTQGDIATVVTPPADWALLLPLRATMRVGSNGLPNGDEMLRVVRRGHTGAVVGTQVALGLLLGSQGRGVGVSIFGKGQLKGEKMEGVGNPGYQLQRDAVNAHLKTYFTGHPAALPVDPFPLQVLMSDWLLVYQSLADAKSPYELRYAVTIGGERSGLLKRKASPVGLDCTPTPRVASLEEWEANDYALVKEAAHAYSDECAAKFAERLPQWFPDRESVAASH</sequence>
<comment type="caution">
    <text evidence="2">The sequence shown here is derived from an EMBL/GenBank/DDBJ whole genome shotgun (WGS) entry which is preliminary data.</text>
</comment>
<evidence type="ECO:0000256" key="1">
    <source>
        <dbReference type="SAM" id="SignalP"/>
    </source>
</evidence>
<dbReference type="RefSeq" id="WP_039425411.1">
    <property type="nucleotide sequence ID" value="NZ_CP018470.1"/>
</dbReference>
<evidence type="ECO:0000313" key="2">
    <source>
        <dbReference type="EMBL" id="KHM90222.1"/>
    </source>
</evidence>
<feature type="chain" id="PRO_5042518305" evidence="1">
    <location>
        <begin position="19"/>
        <end position="385"/>
    </location>
</feature>
<proteinExistence type="predicted"/>
<name>A0AAJ0IUG6_9XANT</name>
<reference evidence="3" key="2">
    <citation type="submission" date="2021-11" db="EMBL/GenBank/DDBJ databases">
        <title>Genome resources and taxonomic validation of 89 Xanthomonas strains.</title>
        <authorList>
            <person name="Tambong J.T."/>
        </authorList>
    </citation>
    <scope>NUCLEOTIDE SEQUENCE</scope>
    <source>
        <strain evidence="3">Bv 5-4A</strain>
    </source>
</reference>
<dbReference type="Proteomes" id="UP001430544">
    <property type="component" value="Unassembled WGS sequence"/>
</dbReference>
<accession>A0AAJ0IUG6</accession>
<keyword evidence="5" id="KW-1185">Reference proteome</keyword>
<reference evidence="2 4" key="1">
    <citation type="submission" date="2014-11" db="EMBL/GenBank/DDBJ databases">
        <title>Draft Genome Sequences of Xanthomonas vesicatoria Strains from the Balkan Peninsula.</title>
        <authorList>
            <person name="Vancheva T."/>
            <person name="Lefeuvre P."/>
            <person name="Bogatzevska N."/>
            <person name="Moncheva P."/>
            <person name="Koebnik R."/>
        </authorList>
    </citation>
    <scope>NUCLEOTIDE SEQUENCE [LARGE SCALE GENOMIC DNA]</scope>
    <source>
        <strain evidence="2 4">53M</strain>
    </source>
</reference>
<evidence type="ECO:0000313" key="5">
    <source>
        <dbReference type="Proteomes" id="UP001430544"/>
    </source>
</evidence>
<protein>
    <submittedName>
        <fullName evidence="2">Uncharacterized protein</fullName>
    </submittedName>
</protein>